<accession>A0A8H3TPK8</accession>
<dbReference type="EMBL" id="BLZA01000005">
    <property type="protein sequence ID" value="GHJ84004.1"/>
    <property type="molecule type" value="Genomic_DNA"/>
</dbReference>
<evidence type="ECO:0000256" key="1">
    <source>
        <dbReference type="SAM" id="MobiDB-lite"/>
    </source>
</evidence>
<evidence type="ECO:0008006" key="4">
    <source>
        <dbReference type="Google" id="ProtNLM"/>
    </source>
</evidence>
<gene>
    <name evidence="2" type="ORF">NliqN6_0406</name>
</gene>
<sequence length="183" mass="19884">MTRTERNVYPAALAKDRSLSKSGLDKSMPKNGAGPHNWGSYSELTHPYIHHNLETAKLPPQSQDFRGADDIDLDNVDDDETPETEMAASPSTAAALHADAPAEQDKTDEAPAGGKQRRMSSMTEEEREKARAWRHGAMNRDKVDLASIARTSGAFSQSPPAGDSLLGSSPVNMRAMAGKLYKY</sequence>
<dbReference type="Proteomes" id="UP000620104">
    <property type="component" value="Unassembled WGS sequence"/>
</dbReference>
<name>A0A8H3TPK8_9TREE</name>
<feature type="region of interest" description="Disordered" evidence="1">
    <location>
        <begin position="1"/>
        <end position="138"/>
    </location>
</feature>
<comment type="caution">
    <text evidence="2">The sequence shown here is derived from an EMBL/GenBank/DDBJ whole genome shotgun (WGS) entry which is preliminary data.</text>
</comment>
<keyword evidence="3" id="KW-1185">Reference proteome</keyword>
<protein>
    <recommendedName>
        <fullName evidence="4">Hyaluronan/mRNA-binding protein domain-containing protein</fullName>
    </recommendedName>
</protein>
<feature type="compositionally biased region" description="Basic and acidic residues" evidence="1">
    <location>
        <begin position="14"/>
        <end position="28"/>
    </location>
</feature>
<reference evidence="2" key="1">
    <citation type="submission" date="2020-07" db="EMBL/GenBank/DDBJ databases">
        <title>Draft Genome Sequence of a Deep-Sea Yeast, Naganishia (Cryptococcus) liquefaciens strain N6.</title>
        <authorList>
            <person name="Han Y.W."/>
            <person name="Kajitani R."/>
            <person name="Morimoto H."/>
            <person name="Parhat M."/>
            <person name="Tsubouchi H."/>
            <person name="Bakenova O."/>
            <person name="Ogata M."/>
            <person name="Argunhan B."/>
            <person name="Aoki R."/>
            <person name="Kajiwara S."/>
            <person name="Itoh T."/>
            <person name="Iwasaki H."/>
        </authorList>
    </citation>
    <scope>NUCLEOTIDE SEQUENCE</scope>
    <source>
        <strain evidence="2">N6</strain>
    </source>
</reference>
<evidence type="ECO:0000313" key="3">
    <source>
        <dbReference type="Proteomes" id="UP000620104"/>
    </source>
</evidence>
<evidence type="ECO:0000313" key="2">
    <source>
        <dbReference type="EMBL" id="GHJ84004.1"/>
    </source>
</evidence>
<proteinExistence type="predicted"/>
<dbReference type="OrthoDB" id="2562681at2759"/>
<feature type="compositionally biased region" description="Acidic residues" evidence="1">
    <location>
        <begin position="70"/>
        <end position="83"/>
    </location>
</feature>
<feature type="compositionally biased region" description="Low complexity" evidence="1">
    <location>
        <begin position="87"/>
        <end position="101"/>
    </location>
</feature>
<organism evidence="2 3">
    <name type="scientific">Naganishia liquefaciens</name>
    <dbReference type="NCBI Taxonomy" id="104408"/>
    <lineage>
        <taxon>Eukaryota</taxon>
        <taxon>Fungi</taxon>
        <taxon>Dikarya</taxon>
        <taxon>Basidiomycota</taxon>
        <taxon>Agaricomycotina</taxon>
        <taxon>Tremellomycetes</taxon>
        <taxon>Filobasidiales</taxon>
        <taxon>Filobasidiaceae</taxon>
        <taxon>Naganishia</taxon>
    </lineage>
</organism>
<dbReference type="AlphaFoldDB" id="A0A8H3TPK8"/>